<dbReference type="Proteomes" id="UP000199153">
    <property type="component" value="Unassembled WGS sequence"/>
</dbReference>
<protein>
    <recommendedName>
        <fullName evidence="2">DUF4296 domain-containing protein</fullName>
    </recommendedName>
</protein>
<feature type="domain" description="DUF4296" evidence="2">
    <location>
        <begin position="26"/>
        <end position="108"/>
    </location>
</feature>
<keyword evidence="4" id="KW-1185">Reference proteome</keyword>
<organism evidence="3 4">
    <name type="scientific">Salegentibacter flavus</name>
    <dbReference type="NCBI Taxonomy" id="287099"/>
    <lineage>
        <taxon>Bacteria</taxon>
        <taxon>Pseudomonadati</taxon>
        <taxon>Bacteroidota</taxon>
        <taxon>Flavobacteriia</taxon>
        <taxon>Flavobacteriales</taxon>
        <taxon>Flavobacteriaceae</taxon>
        <taxon>Salegentibacter</taxon>
    </lineage>
</organism>
<name>A0A1I5ARE6_9FLAO</name>
<feature type="coiled-coil region" evidence="1">
    <location>
        <begin position="89"/>
        <end position="116"/>
    </location>
</feature>
<dbReference type="InterPro" id="IPR025381">
    <property type="entry name" value="DUF4296"/>
</dbReference>
<keyword evidence="1" id="KW-0175">Coiled coil</keyword>
<dbReference type="STRING" id="287099.SAMN05660413_02015"/>
<proteinExistence type="predicted"/>
<evidence type="ECO:0000259" key="2">
    <source>
        <dbReference type="Pfam" id="PF14129"/>
    </source>
</evidence>
<reference evidence="3 4" key="1">
    <citation type="submission" date="2016-10" db="EMBL/GenBank/DDBJ databases">
        <authorList>
            <person name="de Groot N.N."/>
        </authorList>
    </citation>
    <scope>NUCLEOTIDE SEQUENCE [LARGE SCALE GENOMIC DNA]</scope>
    <source>
        <strain evidence="3 4">DSM 17794</strain>
    </source>
</reference>
<evidence type="ECO:0000256" key="1">
    <source>
        <dbReference type="SAM" id="Coils"/>
    </source>
</evidence>
<dbReference type="EMBL" id="FOVL01000011">
    <property type="protein sequence ID" value="SFN64960.1"/>
    <property type="molecule type" value="Genomic_DNA"/>
</dbReference>
<sequence>MKKGLFLLIFTVVFSACQNVEKTKKPDNLIAEDKMVEVLTEISIMTSARNFNKRKFEATGIKPEEYIYEKFEIDSLQFEQSNAFYAENYTQYENIYRQVKENLQSMKDKLDSIREVERKVNDSILAAEEGLDSLQIDSLKVKSDSLKLEQDRKLDSLINPRSIEVQ</sequence>
<evidence type="ECO:0000313" key="3">
    <source>
        <dbReference type="EMBL" id="SFN64960.1"/>
    </source>
</evidence>
<dbReference type="AlphaFoldDB" id="A0A1I5ARE6"/>
<accession>A0A1I5ARE6</accession>
<gene>
    <name evidence="3" type="ORF">SAMN05660413_02015</name>
</gene>
<dbReference type="OrthoDB" id="1525222at2"/>
<dbReference type="RefSeq" id="WP_139220621.1">
    <property type="nucleotide sequence ID" value="NZ_FOVL01000011.1"/>
</dbReference>
<dbReference type="Pfam" id="PF14129">
    <property type="entry name" value="DUF4296"/>
    <property type="match status" value="1"/>
</dbReference>
<evidence type="ECO:0000313" key="4">
    <source>
        <dbReference type="Proteomes" id="UP000199153"/>
    </source>
</evidence>
<dbReference type="PROSITE" id="PS51257">
    <property type="entry name" value="PROKAR_LIPOPROTEIN"/>
    <property type="match status" value="1"/>
</dbReference>